<keyword evidence="3" id="KW-0964">Secreted</keyword>
<dbReference type="InterPro" id="IPR000562">
    <property type="entry name" value="FN_type2_dom"/>
</dbReference>
<dbReference type="Ensembl" id="ENSPMET00000015820.1">
    <property type="protein sequence ID" value="ENSPMEP00000021231.1"/>
    <property type="gene ID" value="ENSPMEG00000001265.1"/>
</dbReference>
<dbReference type="SUPFAM" id="SSF57440">
    <property type="entry name" value="Kringle-like"/>
    <property type="match status" value="2"/>
</dbReference>
<dbReference type="InterPro" id="IPR051666">
    <property type="entry name" value="SP_Capacitation_Regulator"/>
</dbReference>
<evidence type="ECO:0000256" key="3">
    <source>
        <dbReference type="ARBA" id="ARBA00022525"/>
    </source>
</evidence>
<comment type="caution">
    <text evidence="6">Lacks conserved residue(s) required for the propagation of feature annotation.</text>
</comment>
<dbReference type="PROSITE" id="PS51092">
    <property type="entry name" value="FN2_2"/>
    <property type="match status" value="2"/>
</dbReference>
<dbReference type="CDD" id="cd00062">
    <property type="entry name" value="FN2"/>
    <property type="match status" value="1"/>
</dbReference>
<dbReference type="PANTHER" id="PTHR22918">
    <property type="entry name" value="SEMINAL PLASMA PROTEIN"/>
    <property type="match status" value="1"/>
</dbReference>
<dbReference type="SMART" id="SM00059">
    <property type="entry name" value="FN2"/>
    <property type="match status" value="2"/>
</dbReference>
<keyword evidence="5 6" id="KW-1015">Disulfide bond</keyword>
<protein>
    <recommendedName>
        <fullName evidence="7">Fibronectin type-II domain-containing protein</fullName>
    </recommendedName>
</protein>
<organism evidence="8 9">
    <name type="scientific">Poecilia mexicana</name>
    <dbReference type="NCBI Taxonomy" id="48701"/>
    <lineage>
        <taxon>Eukaryota</taxon>
        <taxon>Metazoa</taxon>
        <taxon>Chordata</taxon>
        <taxon>Craniata</taxon>
        <taxon>Vertebrata</taxon>
        <taxon>Euteleostomi</taxon>
        <taxon>Actinopterygii</taxon>
        <taxon>Neopterygii</taxon>
        <taxon>Teleostei</taxon>
        <taxon>Neoteleostei</taxon>
        <taxon>Acanthomorphata</taxon>
        <taxon>Ovalentaria</taxon>
        <taxon>Atherinomorphae</taxon>
        <taxon>Cyprinodontiformes</taxon>
        <taxon>Poeciliidae</taxon>
        <taxon>Poeciliinae</taxon>
        <taxon>Poecilia</taxon>
    </lineage>
</organism>
<reference evidence="8" key="1">
    <citation type="submission" date="2025-08" db="UniProtKB">
        <authorList>
            <consortium name="Ensembl"/>
        </authorList>
    </citation>
    <scope>IDENTIFICATION</scope>
</reference>
<dbReference type="AlphaFoldDB" id="A0A3B3Y1P6"/>
<dbReference type="InterPro" id="IPR013806">
    <property type="entry name" value="Kringle-like"/>
</dbReference>
<dbReference type="PROSITE" id="PS00023">
    <property type="entry name" value="FN2_1"/>
    <property type="match status" value="1"/>
</dbReference>
<dbReference type="GO" id="GO:0005576">
    <property type="term" value="C:extracellular region"/>
    <property type="evidence" value="ECO:0007669"/>
    <property type="project" value="UniProtKB-SubCell"/>
</dbReference>
<name>A0A3B3Y1P6_9TELE</name>
<feature type="disulfide bond" evidence="6">
    <location>
        <begin position="90"/>
        <end position="117"/>
    </location>
</feature>
<evidence type="ECO:0000256" key="5">
    <source>
        <dbReference type="ARBA" id="ARBA00023157"/>
    </source>
</evidence>
<dbReference type="Proteomes" id="UP000261480">
    <property type="component" value="Unplaced"/>
</dbReference>
<dbReference type="FunFam" id="2.10.10.10:FF:000001">
    <property type="entry name" value="Fibronectin 1a isoform 1"/>
    <property type="match status" value="1"/>
</dbReference>
<feature type="disulfide bond" evidence="6">
    <location>
        <begin position="76"/>
        <end position="102"/>
    </location>
</feature>
<evidence type="ECO:0000313" key="8">
    <source>
        <dbReference type="Ensembl" id="ENSPMEP00000021231.1"/>
    </source>
</evidence>
<dbReference type="PANTHER" id="PTHR22918:SF1">
    <property type="entry name" value="FIBRONECTIN TYPE-II DOMAIN-CONTAINING PROTEIN"/>
    <property type="match status" value="1"/>
</dbReference>
<proteinExistence type="inferred from homology"/>
<feature type="disulfide bond" evidence="6">
    <location>
        <begin position="33"/>
        <end position="59"/>
    </location>
</feature>
<dbReference type="PRINTS" id="PR00013">
    <property type="entry name" value="FNTYPEII"/>
</dbReference>
<dbReference type="STRING" id="48701.ENSPMEP00000021231"/>
<dbReference type="InterPro" id="IPR036943">
    <property type="entry name" value="FN_type2_sf"/>
</dbReference>
<evidence type="ECO:0000259" key="7">
    <source>
        <dbReference type="PROSITE" id="PS51092"/>
    </source>
</evidence>
<keyword evidence="9" id="KW-1185">Reference proteome</keyword>
<evidence type="ECO:0000256" key="2">
    <source>
        <dbReference type="ARBA" id="ARBA00010011"/>
    </source>
</evidence>
<dbReference type="GO" id="GO:0008201">
    <property type="term" value="F:heparin binding"/>
    <property type="evidence" value="ECO:0007669"/>
    <property type="project" value="TreeGrafter"/>
</dbReference>
<evidence type="ECO:0000256" key="6">
    <source>
        <dbReference type="PROSITE-ProRule" id="PRU00479"/>
    </source>
</evidence>
<feature type="domain" description="Fibronectin type-II" evidence="7">
    <location>
        <begin position="71"/>
        <end position="119"/>
    </location>
</feature>
<accession>A0A3B3Y1P6</accession>
<dbReference type="Gene3D" id="2.10.10.10">
    <property type="entry name" value="Fibronectin, type II, collagen-binding"/>
    <property type="match status" value="2"/>
</dbReference>
<evidence type="ECO:0000256" key="4">
    <source>
        <dbReference type="ARBA" id="ARBA00022737"/>
    </source>
</evidence>
<comment type="subcellular location">
    <subcellularLocation>
        <location evidence="1">Secreted</location>
    </subcellularLocation>
</comment>
<sequence length="122" mass="13568">LDRHILLLRETTALRAPRAILLTFDGNANGAPCVYPFVFQGKMYKSCTTDGRIDRKRWCATTNTAVIGGTSDGDACHFPFVFRGKEYHSCTSDGFVGSKLWCATTDNFDRDKKFGYCPNRGG</sequence>
<reference evidence="8" key="2">
    <citation type="submission" date="2025-09" db="UniProtKB">
        <authorList>
            <consortium name="Ensembl"/>
        </authorList>
    </citation>
    <scope>IDENTIFICATION</scope>
</reference>
<dbReference type="Pfam" id="PF00040">
    <property type="entry name" value="fn2"/>
    <property type="match status" value="2"/>
</dbReference>
<evidence type="ECO:0000313" key="9">
    <source>
        <dbReference type="Proteomes" id="UP000261480"/>
    </source>
</evidence>
<dbReference type="GO" id="GO:0009986">
    <property type="term" value="C:cell surface"/>
    <property type="evidence" value="ECO:0007669"/>
    <property type="project" value="TreeGrafter"/>
</dbReference>
<feature type="domain" description="Fibronectin type-II" evidence="7">
    <location>
        <begin position="28"/>
        <end position="78"/>
    </location>
</feature>
<evidence type="ECO:0000256" key="1">
    <source>
        <dbReference type="ARBA" id="ARBA00004613"/>
    </source>
</evidence>
<keyword evidence="4" id="KW-0677">Repeat</keyword>
<comment type="similarity">
    <text evidence="2">Belongs to the seminal plasma protein family.</text>
</comment>